<dbReference type="EMBL" id="JAWRLE010000036">
    <property type="protein sequence ID" value="MEB2581455.1"/>
    <property type="molecule type" value="Genomic_DNA"/>
</dbReference>
<keyword evidence="2" id="KW-1185">Reference proteome</keyword>
<sequence>MSASLLARRDGPDTIACDGSIRCFVAAVRRHDGAKTPEILYLDKIESPDISNT</sequence>
<dbReference type="RefSeq" id="WP_155634633.1">
    <property type="nucleotide sequence ID" value="NZ_JAWRKY010000019.1"/>
</dbReference>
<evidence type="ECO:0000313" key="1">
    <source>
        <dbReference type="EMBL" id="MEB2581455.1"/>
    </source>
</evidence>
<reference evidence="1 2" key="1">
    <citation type="journal article" date="2023" name="Front. Microbiol.">
        <title>Genomic analyses of Burkholderia respiratory isolates indicates two evolutionarily distinct B. anthina clades.</title>
        <authorList>
            <person name="Pham A."/>
            <person name="Volmer J.G."/>
            <person name="Chambers D.C."/>
            <person name="Smith D.J."/>
            <person name="Reid D.W."/>
            <person name="Burr L."/>
            <person name="Wells T.J."/>
        </authorList>
    </citation>
    <scope>NUCLEOTIDE SEQUENCE [LARGE SCALE GENOMIC DNA]</scope>
    <source>
        <strain evidence="1 2">BCCIQ07A</strain>
    </source>
</reference>
<accession>A0ABU5WR44</accession>
<name>A0ABU5WR44_9BURK</name>
<protein>
    <submittedName>
        <fullName evidence="1">Uncharacterized protein</fullName>
    </submittedName>
</protein>
<proteinExistence type="predicted"/>
<evidence type="ECO:0000313" key="2">
    <source>
        <dbReference type="Proteomes" id="UP001304467"/>
    </source>
</evidence>
<gene>
    <name evidence="1" type="ORF">SB593_21145</name>
</gene>
<organism evidence="1 2">
    <name type="scientific">Burkholderia anthinoferrum</name>
    <dbReference type="NCBI Taxonomy" id="3090833"/>
    <lineage>
        <taxon>Bacteria</taxon>
        <taxon>Pseudomonadati</taxon>
        <taxon>Pseudomonadota</taxon>
        <taxon>Betaproteobacteria</taxon>
        <taxon>Burkholderiales</taxon>
        <taxon>Burkholderiaceae</taxon>
        <taxon>Burkholderia</taxon>
    </lineage>
</organism>
<comment type="caution">
    <text evidence="1">The sequence shown here is derived from an EMBL/GenBank/DDBJ whole genome shotgun (WGS) entry which is preliminary data.</text>
</comment>
<dbReference type="Proteomes" id="UP001304467">
    <property type="component" value="Unassembled WGS sequence"/>
</dbReference>